<protein>
    <submittedName>
        <fullName evidence="2">Phytanoyl-CoA dioxygenase family protein</fullName>
    </submittedName>
</protein>
<dbReference type="EMBL" id="JACVEL010000001">
    <property type="protein sequence ID" value="MBC9811118.1"/>
    <property type="molecule type" value="Genomic_DNA"/>
</dbReference>
<evidence type="ECO:0000256" key="1">
    <source>
        <dbReference type="ARBA" id="ARBA00001954"/>
    </source>
</evidence>
<organism evidence="2 3">
    <name type="scientific">Taishania pollutisoli</name>
    <dbReference type="NCBI Taxonomy" id="2766479"/>
    <lineage>
        <taxon>Bacteria</taxon>
        <taxon>Pseudomonadati</taxon>
        <taxon>Bacteroidota</taxon>
        <taxon>Flavobacteriia</taxon>
        <taxon>Flavobacteriales</taxon>
        <taxon>Crocinitomicaceae</taxon>
        <taxon>Taishania</taxon>
    </lineage>
</organism>
<dbReference type="SUPFAM" id="SSF51197">
    <property type="entry name" value="Clavaminate synthase-like"/>
    <property type="match status" value="1"/>
</dbReference>
<keyword evidence="2" id="KW-0560">Oxidoreductase</keyword>
<dbReference type="GO" id="GO:0016706">
    <property type="term" value="F:2-oxoglutarate-dependent dioxygenase activity"/>
    <property type="evidence" value="ECO:0007669"/>
    <property type="project" value="UniProtKB-ARBA"/>
</dbReference>
<dbReference type="PANTHER" id="PTHR20883">
    <property type="entry name" value="PHYTANOYL-COA DIOXYGENASE DOMAIN CONTAINING 1"/>
    <property type="match status" value="1"/>
</dbReference>
<keyword evidence="2" id="KW-0223">Dioxygenase</keyword>
<gene>
    <name evidence="2" type="ORF">H9Y05_01405</name>
</gene>
<dbReference type="RefSeq" id="WP_216713299.1">
    <property type="nucleotide sequence ID" value="NZ_JACVEL010000001.1"/>
</dbReference>
<dbReference type="GO" id="GO:0005506">
    <property type="term" value="F:iron ion binding"/>
    <property type="evidence" value="ECO:0007669"/>
    <property type="project" value="UniProtKB-ARBA"/>
</dbReference>
<evidence type="ECO:0000313" key="3">
    <source>
        <dbReference type="Proteomes" id="UP000652681"/>
    </source>
</evidence>
<proteinExistence type="predicted"/>
<dbReference type="Gene3D" id="2.60.120.620">
    <property type="entry name" value="q2cbj1_9rhob like domain"/>
    <property type="match status" value="1"/>
</dbReference>
<comment type="cofactor">
    <cofactor evidence="1">
        <name>Fe(2+)</name>
        <dbReference type="ChEBI" id="CHEBI:29033"/>
    </cofactor>
</comment>
<reference evidence="2" key="1">
    <citation type="submission" date="2020-09" db="EMBL/GenBank/DDBJ databases">
        <title>Taishania pollutisoli gen. nov., sp. nov., Isolated from Tetrabromobisphenol A-Contaminated Soil.</title>
        <authorList>
            <person name="Chen Q."/>
        </authorList>
    </citation>
    <scope>NUCLEOTIDE SEQUENCE</scope>
    <source>
        <strain evidence="2">CZZ-1</strain>
    </source>
</reference>
<dbReference type="AlphaFoldDB" id="A0A8J6PMX2"/>
<comment type="caution">
    <text evidence="2">The sequence shown here is derived from an EMBL/GenBank/DDBJ whole genome shotgun (WGS) entry which is preliminary data.</text>
</comment>
<dbReference type="InterPro" id="IPR008775">
    <property type="entry name" value="Phytyl_CoA_dOase-like"/>
</dbReference>
<sequence length="291" mass="34061">MKIFNHPELQAFFNENGYVIVDFFNDEHIAVFLDFWERKNASFDDGIFTSVYSWEPELNQELSDLMKRVANPLLETYMKDCYIEGATFLVKGKDKNNTHFNLHQDYNLVDEFEDISMGLWIPLVDTTEENGGLCVLPGTHRQFKGTIRSVNNPSLYIDINNPKVTRHIQNLTIKKGQACIFSHSLFHGSPANLKDEKRMVLHSGIFTKHSNFIHYFRNVENGHENIEILKVNRTDYYRDIKSFSQNPKAYSEVIGTTERYTKTPDIEHVISFMRSQYPQNKLSRFLKKLMK</sequence>
<evidence type="ECO:0000313" key="2">
    <source>
        <dbReference type="EMBL" id="MBC9811118.1"/>
    </source>
</evidence>
<accession>A0A8J6PMX2</accession>
<dbReference type="Pfam" id="PF05721">
    <property type="entry name" value="PhyH"/>
    <property type="match status" value="1"/>
</dbReference>
<dbReference type="Proteomes" id="UP000652681">
    <property type="component" value="Unassembled WGS sequence"/>
</dbReference>
<keyword evidence="3" id="KW-1185">Reference proteome</keyword>
<name>A0A8J6PMX2_9FLAO</name>
<dbReference type="PANTHER" id="PTHR20883:SF48">
    <property type="entry name" value="ECTOINE DIOXYGENASE"/>
    <property type="match status" value="1"/>
</dbReference>